<comment type="caution">
    <text evidence="6">The sequence shown here is derived from an EMBL/GenBank/DDBJ whole genome shotgun (WGS) entry which is preliminary data.</text>
</comment>
<dbReference type="Gene3D" id="1.10.10.60">
    <property type="entry name" value="Homeodomain-like"/>
    <property type="match status" value="2"/>
</dbReference>
<dbReference type="InterPro" id="IPR018062">
    <property type="entry name" value="HTH_AraC-typ_CS"/>
</dbReference>
<evidence type="ECO:0000313" key="7">
    <source>
        <dbReference type="Proteomes" id="UP000273643"/>
    </source>
</evidence>
<feature type="transmembrane region" description="Helical" evidence="4">
    <location>
        <begin position="231"/>
        <end position="249"/>
    </location>
</feature>
<keyword evidence="4" id="KW-0812">Transmembrane</keyword>
<dbReference type="PANTHER" id="PTHR43280">
    <property type="entry name" value="ARAC-FAMILY TRANSCRIPTIONAL REGULATOR"/>
    <property type="match status" value="1"/>
</dbReference>
<dbReference type="GO" id="GO:0043565">
    <property type="term" value="F:sequence-specific DNA binding"/>
    <property type="evidence" value="ECO:0007669"/>
    <property type="project" value="InterPro"/>
</dbReference>
<dbReference type="EMBL" id="RJUK01000001">
    <property type="protein sequence ID" value="ROQ21484.1"/>
    <property type="molecule type" value="Genomic_DNA"/>
</dbReference>
<evidence type="ECO:0000256" key="2">
    <source>
        <dbReference type="ARBA" id="ARBA00023125"/>
    </source>
</evidence>
<feature type="transmembrane region" description="Helical" evidence="4">
    <location>
        <begin position="6"/>
        <end position="28"/>
    </location>
</feature>
<feature type="transmembrane region" description="Helical" evidence="4">
    <location>
        <begin position="108"/>
        <end position="126"/>
    </location>
</feature>
<keyword evidence="4" id="KW-0472">Membrane</keyword>
<reference evidence="6 7" key="1">
    <citation type="submission" date="2018-11" db="EMBL/GenBank/DDBJ databases">
        <title>Genomic Encyclopedia of Type Strains, Phase IV (KMG-IV): sequencing the most valuable type-strain genomes for metagenomic binning, comparative biology and taxonomic classification.</title>
        <authorList>
            <person name="Goeker M."/>
        </authorList>
    </citation>
    <scope>NUCLEOTIDE SEQUENCE [LARGE SCALE GENOMIC DNA]</scope>
    <source>
        <strain evidence="6 7">DSM 16974</strain>
    </source>
</reference>
<keyword evidence="7" id="KW-1185">Reference proteome</keyword>
<evidence type="ECO:0000256" key="4">
    <source>
        <dbReference type="SAM" id="Phobius"/>
    </source>
</evidence>
<evidence type="ECO:0000256" key="3">
    <source>
        <dbReference type="ARBA" id="ARBA00023163"/>
    </source>
</evidence>
<proteinExistence type="predicted"/>
<dbReference type="InterPro" id="IPR009057">
    <property type="entry name" value="Homeodomain-like_sf"/>
</dbReference>
<dbReference type="PANTHER" id="PTHR43280:SF29">
    <property type="entry name" value="ARAC-FAMILY TRANSCRIPTIONAL REGULATOR"/>
    <property type="match status" value="1"/>
</dbReference>
<dbReference type="RefSeq" id="WP_123638469.1">
    <property type="nucleotide sequence ID" value="NZ_JBHYFO010000005.1"/>
</dbReference>
<keyword evidence="4" id="KW-1133">Transmembrane helix</keyword>
<keyword evidence="1" id="KW-0805">Transcription regulation</keyword>
<feature type="transmembrane region" description="Helical" evidence="4">
    <location>
        <begin position="72"/>
        <end position="96"/>
    </location>
</feature>
<sequence length="378" mass="43136">MKDYIFNIHDVILMMTVAESILLALLQAAMPAQNRLYGRLLSAFLLVIATGSATTLILWNDQVHIGPTVDQYWIPYFLMAALMLKGPALYLYVASITRAQFTLRPTHLVHLAPALVTCLIMALFAIDSNDLRHLWAMGDEQPERLVTFLWDSAKLVPLVYSFAAVALVQRYRSELKDEYSHFSSTEPRWLNILTLGFFASWTWTMIVHILAKYTSPETADYLGIADNYITFILINGLFTYSLIYAHQLLETRAEETRAPAEDKPSESAIDRVKAAMETDKIYLQQNLNIEQFSARLDLPVKEVSSVINKHFGTNFFEFINTYRVEEAKRLLADPKATEKTILDILLESGFNSKSAFHRFFKRLTGMSPSEYRKDKGAH</sequence>
<evidence type="ECO:0000256" key="1">
    <source>
        <dbReference type="ARBA" id="ARBA00023015"/>
    </source>
</evidence>
<feature type="transmembrane region" description="Helical" evidence="4">
    <location>
        <begin position="40"/>
        <end position="60"/>
    </location>
</feature>
<dbReference type="PROSITE" id="PS00041">
    <property type="entry name" value="HTH_ARAC_FAMILY_1"/>
    <property type="match status" value="1"/>
</dbReference>
<feature type="transmembrane region" description="Helical" evidence="4">
    <location>
        <begin position="146"/>
        <end position="168"/>
    </location>
</feature>
<keyword evidence="3" id="KW-0804">Transcription</keyword>
<organism evidence="6 7">
    <name type="scientific">Marinimicrobium koreense</name>
    <dbReference type="NCBI Taxonomy" id="306545"/>
    <lineage>
        <taxon>Bacteria</taxon>
        <taxon>Pseudomonadati</taxon>
        <taxon>Pseudomonadota</taxon>
        <taxon>Gammaproteobacteria</taxon>
        <taxon>Cellvibrionales</taxon>
        <taxon>Cellvibrionaceae</taxon>
        <taxon>Marinimicrobium</taxon>
    </lineage>
</organism>
<evidence type="ECO:0000259" key="5">
    <source>
        <dbReference type="PROSITE" id="PS01124"/>
    </source>
</evidence>
<dbReference type="InterPro" id="IPR020449">
    <property type="entry name" value="Tscrpt_reg_AraC-type_HTH"/>
</dbReference>
<protein>
    <submittedName>
        <fullName evidence="6">AraC family transcriptional regulator</fullName>
    </submittedName>
</protein>
<dbReference type="Proteomes" id="UP000273643">
    <property type="component" value="Unassembled WGS sequence"/>
</dbReference>
<dbReference type="GO" id="GO:0003700">
    <property type="term" value="F:DNA-binding transcription factor activity"/>
    <property type="evidence" value="ECO:0007669"/>
    <property type="project" value="InterPro"/>
</dbReference>
<gene>
    <name evidence="6" type="ORF">EDC38_2108</name>
</gene>
<dbReference type="SMART" id="SM00342">
    <property type="entry name" value="HTH_ARAC"/>
    <property type="match status" value="1"/>
</dbReference>
<dbReference type="PRINTS" id="PR00032">
    <property type="entry name" value="HTHARAC"/>
</dbReference>
<dbReference type="Pfam" id="PF12833">
    <property type="entry name" value="HTH_18"/>
    <property type="match status" value="1"/>
</dbReference>
<feature type="domain" description="HTH araC/xylS-type" evidence="5">
    <location>
        <begin position="270"/>
        <end position="374"/>
    </location>
</feature>
<dbReference type="PROSITE" id="PS01124">
    <property type="entry name" value="HTH_ARAC_FAMILY_2"/>
    <property type="match status" value="1"/>
</dbReference>
<name>A0A3N1NP26_9GAMM</name>
<feature type="transmembrane region" description="Helical" evidence="4">
    <location>
        <begin position="189"/>
        <end position="211"/>
    </location>
</feature>
<dbReference type="AlphaFoldDB" id="A0A3N1NP26"/>
<accession>A0A3N1NP26</accession>
<evidence type="ECO:0000313" key="6">
    <source>
        <dbReference type="EMBL" id="ROQ21484.1"/>
    </source>
</evidence>
<dbReference type="InterPro" id="IPR018060">
    <property type="entry name" value="HTH_AraC"/>
</dbReference>
<keyword evidence="2" id="KW-0238">DNA-binding</keyword>
<dbReference type="SUPFAM" id="SSF46689">
    <property type="entry name" value="Homeodomain-like"/>
    <property type="match status" value="1"/>
</dbReference>
<dbReference type="OrthoDB" id="6866685at2"/>